<evidence type="ECO:0000256" key="3">
    <source>
        <dbReference type="ARBA" id="ARBA00023125"/>
    </source>
</evidence>
<proteinExistence type="inferred from homology"/>
<evidence type="ECO:0000313" key="6">
    <source>
        <dbReference type="Proteomes" id="UP001595755"/>
    </source>
</evidence>
<dbReference type="Gene3D" id="1.10.10.10">
    <property type="entry name" value="Winged helix-like DNA-binding domain superfamily/Winged helix DNA-binding domain"/>
    <property type="match status" value="1"/>
</dbReference>
<keyword evidence="4" id="KW-0804">Transcription</keyword>
<name>A0ABV8SGD0_9BACL</name>
<dbReference type="SUPFAM" id="SSF46785">
    <property type="entry name" value="Winged helix' DNA-binding domain"/>
    <property type="match status" value="1"/>
</dbReference>
<dbReference type="Pfam" id="PF03965">
    <property type="entry name" value="Penicillinase_R"/>
    <property type="match status" value="1"/>
</dbReference>
<dbReference type="Proteomes" id="UP001595755">
    <property type="component" value="Unassembled WGS sequence"/>
</dbReference>
<evidence type="ECO:0000256" key="4">
    <source>
        <dbReference type="ARBA" id="ARBA00023163"/>
    </source>
</evidence>
<organism evidence="5 6">
    <name type="scientific">Cohnella boryungensis</name>
    <dbReference type="NCBI Taxonomy" id="768479"/>
    <lineage>
        <taxon>Bacteria</taxon>
        <taxon>Bacillati</taxon>
        <taxon>Bacillota</taxon>
        <taxon>Bacilli</taxon>
        <taxon>Bacillales</taxon>
        <taxon>Paenibacillaceae</taxon>
        <taxon>Cohnella</taxon>
    </lineage>
</organism>
<reference evidence="6" key="1">
    <citation type="journal article" date="2019" name="Int. J. Syst. Evol. Microbiol.">
        <title>The Global Catalogue of Microorganisms (GCM) 10K type strain sequencing project: providing services to taxonomists for standard genome sequencing and annotation.</title>
        <authorList>
            <consortium name="The Broad Institute Genomics Platform"/>
            <consortium name="The Broad Institute Genome Sequencing Center for Infectious Disease"/>
            <person name="Wu L."/>
            <person name="Ma J."/>
        </authorList>
    </citation>
    <scope>NUCLEOTIDE SEQUENCE [LARGE SCALE GENOMIC DNA]</scope>
    <source>
        <strain evidence="6">CGMCC 4.1641</strain>
    </source>
</reference>
<evidence type="ECO:0000256" key="2">
    <source>
        <dbReference type="ARBA" id="ARBA00023015"/>
    </source>
</evidence>
<keyword evidence="6" id="KW-1185">Reference proteome</keyword>
<dbReference type="RefSeq" id="WP_204602415.1">
    <property type="nucleotide sequence ID" value="NZ_JBHSED010000065.1"/>
</dbReference>
<comment type="caution">
    <text evidence="5">The sequence shown here is derived from an EMBL/GenBank/DDBJ whole genome shotgun (WGS) entry which is preliminary data.</text>
</comment>
<protein>
    <submittedName>
        <fullName evidence="5">BlaI/MecI/CopY family transcriptional regulator</fullName>
    </submittedName>
</protein>
<keyword evidence="2" id="KW-0805">Transcription regulation</keyword>
<evidence type="ECO:0000256" key="1">
    <source>
        <dbReference type="ARBA" id="ARBA00011046"/>
    </source>
</evidence>
<comment type="similarity">
    <text evidence="1">Belongs to the BlaI transcriptional regulatory family.</text>
</comment>
<dbReference type="InterPro" id="IPR036388">
    <property type="entry name" value="WH-like_DNA-bd_sf"/>
</dbReference>
<gene>
    <name evidence="5" type="ORF">ACFO1S_24715</name>
</gene>
<sequence>MKVKKINLNEEGLHRFFGSLEVRIMEALWEKNKLTIKQMHEILNKEDPISLNAVMTVMIRLAEKGHLHKESTGNSRNRITFFSPIQNKEQFIREQTKAVTDVLVEDFGSLMVSHLIDNLDKADAQLIERIEEKLNEIKSKS</sequence>
<dbReference type="InterPro" id="IPR036390">
    <property type="entry name" value="WH_DNA-bd_sf"/>
</dbReference>
<dbReference type="InterPro" id="IPR005650">
    <property type="entry name" value="BlaI_family"/>
</dbReference>
<evidence type="ECO:0000313" key="5">
    <source>
        <dbReference type="EMBL" id="MFC4306626.1"/>
    </source>
</evidence>
<accession>A0ABV8SGD0</accession>
<dbReference type="EMBL" id="JBHSED010000065">
    <property type="protein sequence ID" value="MFC4306626.1"/>
    <property type="molecule type" value="Genomic_DNA"/>
</dbReference>
<keyword evidence="3" id="KW-0238">DNA-binding</keyword>